<organism evidence="2 3">
    <name type="scientific">Lysobacter niastensis</name>
    <dbReference type="NCBI Taxonomy" id="380629"/>
    <lineage>
        <taxon>Bacteria</taxon>
        <taxon>Pseudomonadati</taxon>
        <taxon>Pseudomonadota</taxon>
        <taxon>Gammaproteobacteria</taxon>
        <taxon>Lysobacterales</taxon>
        <taxon>Lysobacteraceae</taxon>
        <taxon>Lysobacter</taxon>
    </lineage>
</organism>
<dbReference type="Proteomes" id="UP001251524">
    <property type="component" value="Unassembled WGS sequence"/>
</dbReference>
<evidence type="ECO:0000313" key="2">
    <source>
        <dbReference type="EMBL" id="MDR7133857.1"/>
    </source>
</evidence>
<keyword evidence="1" id="KW-0732">Signal</keyword>
<comment type="caution">
    <text evidence="2">The sequence shown here is derived from an EMBL/GenBank/DDBJ whole genome shotgun (WGS) entry which is preliminary data.</text>
</comment>
<dbReference type="PROSITE" id="PS51257">
    <property type="entry name" value="PROKAR_LIPOPROTEIN"/>
    <property type="match status" value="1"/>
</dbReference>
<gene>
    <name evidence="2" type="ORF">J2X06_001041</name>
</gene>
<proteinExistence type="predicted"/>
<evidence type="ECO:0000313" key="3">
    <source>
        <dbReference type="Proteomes" id="UP001251524"/>
    </source>
</evidence>
<protein>
    <submittedName>
        <fullName evidence="2">Uncharacterized protein</fullName>
    </submittedName>
</protein>
<dbReference type="RefSeq" id="WP_310059177.1">
    <property type="nucleotide sequence ID" value="NZ_JAVDVY010000001.1"/>
</dbReference>
<feature type="chain" id="PRO_5046864826" evidence="1">
    <location>
        <begin position="21"/>
        <end position="139"/>
    </location>
</feature>
<reference evidence="2 3" key="1">
    <citation type="submission" date="2023-07" db="EMBL/GenBank/DDBJ databases">
        <title>Sorghum-associated microbial communities from plants grown in Nebraska, USA.</title>
        <authorList>
            <person name="Schachtman D."/>
        </authorList>
    </citation>
    <scope>NUCLEOTIDE SEQUENCE [LARGE SCALE GENOMIC DNA]</scope>
    <source>
        <strain evidence="2 3">BE198</strain>
    </source>
</reference>
<evidence type="ECO:0000256" key="1">
    <source>
        <dbReference type="SAM" id="SignalP"/>
    </source>
</evidence>
<sequence>MSTKNLLLPLALLLSLVLVAGCAAGKEESAYLAQPKAGDLYAVELSHFSGSEFGEDETSYGLMKVIQVTPDQVVFVTENAGWPNPQSARNDLHGDLSGITWDNSEKIPVRRADLPGYYGNRIIEIRRMDTAPVTASGEG</sequence>
<dbReference type="EMBL" id="JAVDVY010000001">
    <property type="protein sequence ID" value="MDR7133857.1"/>
    <property type="molecule type" value="Genomic_DNA"/>
</dbReference>
<feature type="signal peptide" evidence="1">
    <location>
        <begin position="1"/>
        <end position="20"/>
    </location>
</feature>
<name>A0ABU1W8D3_9GAMM</name>
<keyword evidence="3" id="KW-1185">Reference proteome</keyword>
<accession>A0ABU1W8D3</accession>